<dbReference type="EMBL" id="QZKU01000034">
    <property type="protein sequence ID" value="RJP24492.1"/>
    <property type="molecule type" value="Genomic_DNA"/>
</dbReference>
<reference evidence="2 3" key="1">
    <citation type="journal article" date="2017" name="ISME J.">
        <title>Energy and carbon metabolisms in a deep terrestrial subsurface fluid microbial community.</title>
        <authorList>
            <person name="Momper L."/>
            <person name="Jungbluth S.P."/>
            <person name="Lee M.D."/>
            <person name="Amend J.P."/>
        </authorList>
    </citation>
    <scope>NUCLEOTIDE SEQUENCE [LARGE SCALE GENOMIC DNA]</scope>
    <source>
        <strain evidence="2">SURF_5</strain>
    </source>
</reference>
<evidence type="ECO:0000313" key="2">
    <source>
        <dbReference type="EMBL" id="RJP24492.1"/>
    </source>
</evidence>
<name>A0A3A4NZV5_ABYX5</name>
<dbReference type="Pfam" id="PF04390">
    <property type="entry name" value="LptE"/>
    <property type="match status" value="1"/>
</dbReference>
<comment type="caution">
    <text evidence="2">The sequence shown here is derived from an EMBL/GenBank/DDBJ whole genome shotgun (WGS) entry which is preliminary data.</text>
</comment>
<accession>A0A3A4NZV5</accession>
<dbReference type="AlphaFoldDB" id="A0A3A4NZV5"/>
<keyword evidence="1" id="KW-1133">Transmembrane helix</keyword>
<dbReference type="GO" id="GO:0019867">
    <property type="term" value="C:outer membrane"/>
    <property type="evidence" value="ECO:0007669"/>
    <property type="project" value="InterPro"/>
</dbReference>
<evidence type="ECO:0008006" key="4">
    <source>
        <dbReference type="Google" id="ProtNLM"/>
    </source>
</evidence>
<proteinExistence type="predicted"/>
<feature type="transmembrane region" description="Helical" evidence="1">
    <location>
        <begin position="12"/>
        <end position="37"/>
    </location>
</feature>
<protein>
    <recommendedName>
        <fullName evidence="4">Lipopolysaccharide-assembly</fullName>
    </recommendedName>
</protein>
<evidence type="ECO:0000256" key="1">
    <source>
        <dbReference type="SAM" id="Phobius"/>
    </source>
</evidence>
<dbReference type="PROSITE" id="PS51257">
    <property type="entry name" value="PROKAR_LIPOPROTEIN"/>
    <property type="match status" value="1"/>
</dbReference>
<dbReference type="Proteomes" id="UP000265882">
    <property type="component" value="Unassembled WGS sequence"/>
</dbReference>
<keyword evidence="1" id="KW-0472">Membrane</keyword>
<sequence length="179" mass="19665">MGREGPRNIGQNVVLILILCGAVLCCLTAGGCGYTFATTPLSDEYRTIAVPAFKNQTFEPDLQIRFNNILVRELENDGRLRIVDDPATADLVLSGVLTVFDPHAISFVADDEIGQFRISIAATAALEAVREGETLWQEEAVWGSDFYLTSGGRMREDAIDEALEELAENIIHGALDNYW</sequence>
<organism evidence="2 3">
    <name type="scientific">Abyssobacteria bacterium (strain SURF_5)</name>
    <dbReference type="NCBI Taxonomy" id="2093360"/>
    <lineage>
        <taxon>Bacteria</taxon>
        <taxon>Pseudomonadati</taxon>
        <taxon>Candidatus Hydrogenedentota</taxon>
        <taxon>Candidatus Abyssobacteria</taxon>
    </lineage>
</organism>
<evidence type="ECO:0000313" key="3">
    <source>
        <dbReference type="Proteomes" id="UP000265882"/>
    </source>
</evidence>
<keyword evidence="1" id="KW-0812">Transmembrane</keyword>
<dbReference type="GO" id="GO:0043165">
    <property type="term" value="P:Gram-negative-bacterium-type cell outer membrane assembly"/>
    <property type="evidence" value="ECO:0007669"/>
    <property type="project" value="InterPro"/>
</dbReference>
<dbReference type="InterPro" id="IPR007485">
    <property type="entry name" value="LPS_assembly_LptE"/>
</dbReference>
<gene>
    <name evidence="2" type="ORF">C4520_04025</name>
</gene>